<dbReference type="PANTHER" id="PTHR10880:SF48">
    <property type="entry name" value="MORTALITY FACTOR 4 LIKE 2"/>
    <property type="match status" value="1"/>
</dbReference>
<feature type="compositionally biased region" description="Basic and acidic residues" evidence="11">
    <location>
        <begin position="98"/>
        <end position="110"/>
    </location>
</feature>
<gene>
    <name evidence="14 15 16" type="primary">LOC107226542</name>
</gene>
<evidence type="ECO:0000256" key="10">
    <source>
        <dbReference type="ARBA" id="ARBA00071326"/>
    </source>
</evidence>
<proteinExistence type="predicted"/>
<reference evidence="14" key="1">
    <citation type="submission" date="2025-04" db="UniProtKB">
        <authorList>
            <consortium name="RefSeq"/>
        </authorList>
    </citation>
    <scope>IDENTIFICATION</scope>
    <source>
        <tissue evidence="15 16">Thorax and Abdomen</tissue>
        <tissue evidence="14">Whole body</tissue>
    </source>
</reference>
<dbReference type="RefSeq" id="XP_046600231.1">
    <property type="nucleotide sequence ID" value="XM_046744275.1"/>
</dbReference>
<sequence>MPPKCKFQEGEKVLCFHGPLIYEAKCLKSSVTKEKQIKYLIHYAGWNKNWDEWVPESRVLKYNESNVQKQREVQRAHSTQQPSHKGKKTGTTTKAQGRRSESGRDKDSESRASTPVGIAEKTGGRSIKGLGGGATPSSSHDSSSDAPRKKRSRVDPSVETEEQFLTKVEVKVKMPDELKPWLVDDWDAISRQRKLAILPARNTVDRILDDYVKFKTSSKTNNPNKESAVLEVTKGVREYFNVMLGTQLLYRWERQQYSEVMTENPDSTPSQIYGAFHLLRLFVKLGSMLSYTPLDERSIQLLLAHIHDFLRYLHKNSSDLFSLQDYGAAPPEYHRKCN</sequence>
<feature type="region of interest" description="Disordered" evidence="11">
    <location>
        <begin position="68"/>
        <end position="161"/>
    </location>
</feature>
<dbReference type="GeneID" id="107226542"/>
<evidence type="ECO:0000259" key="12">
    <source>
        <dbReference type="SMART" id="SM00298"/>
    </source>
</evidence>
<dbReference type="CTD" id="41850"/>
<evidence type="ECO:0000256" key="9">
    <source>
        <dbReference type="ARBA" id="ARBA00023242"/>
    </source>
</evidence>
<name>A0A6J0C901_NEOLC</name>
<dbReference type="InParanoid" id="A0A6J0C901"/>
<dbReference type="SMART" id="SM00298">
    <property type="entry name" value="CHROMO"/>
    <property type="match status" value="1"/>
</dbReference>
<evidence type="ECO:0000256" key="4">
    <source>
        <dbReference type="ARBA" id="ARBA00022990"/>
    </source>
</evidence>
<dbReference type="AlphaFoldDB" id="A0A6J0C901"/>
<keyword evidence="5" id="KW-0805">Transcription regulation</keyword>
<dbReference type="RefSeq" id="XP_015522875.1">
    <property type="nucleotide sequence ID" value="XM_015667389.1"/>
</dbReference>
<organism evidence="13 14">
    <name type="scientific">Neodiprion lecontei</name>
    <name type="common">Redheaded pine sawfly</name>
    <dbReference type="NCBI Taxonomy" id="441921"/>
    <lineage>
        <taxon>Eukaryota</taxon>
        <taxon>Metazoa</taxon>
        <taxon>Ecdysozoa</taxon>
        <taxon>Arthropoda</taxon>
        <taxon>Hexapoda</taxon>
        <taxon>Insecta</taxon>
        <taxon>Pterygota</taxon>
        <taxon>Neoptera</taxon>
        <taxon>Endopterygota</taxon>
        <taxon>Hymenoptera</taxon>
        <taxon>Tenthredinoidea</taxon>
        <taxon>Diprionidae</taxon>
        <taxon>Diprioninae</taxon>
        <taxon>Neodiprion</taxon>
    </lineage>
</organism>
<keyword evidence="9" id="KW-0539">Nucleus</keyword>
<dbReference type="PIRSF" id="PIRSF038133">
    <property type="entry name" value="HAT_Nua4_EAF3/MRG15"/>
    <property type="match status" value="1"/>
</dbReference>
<comment type="subcellular location">
    <subcellularLocation>
        <location evidence="1">Nucleus</location>
    </subcellularLocation>
</comment>
<dbReference type="RefSeq" id="XP_046600232.1">
    <property type="nucleotide sequence ID" value="XM_046744276.1"/>
</dbReference>
<keyword evidence="2" id="KW-0227">DNA damage</keyword>
<evidence type="ECO:0000313" key="15">
    <source>
        <dbReference type="RefSeq" id="XP_046600231.1"/>
    </source>
</evidence>
<dbReference type="Gene3D" id="1.10.274.30">
    <property type="entry name" value="MRG domain"/>
    <property type="match status" value="1"/>
</dbReference>
<dbReference type="Pfam" id="PF22732">
    <property type="entry name" value="MSL3_chromo-like"/>
    <property type="match status" value="1"/>
</dbReference>
<evidence type="ECO:0000256" key="3">
    <source>
        <dbReference type="ARBA" id="ARBA00022853"/>
    </source>
</evidence>
<evidence type="ECO:0000256" key="2">
    <source>
        <dbReference type="ARBA" id="ARBA00022763"/>
    </source>
</evidence>
<dbReference type="InterPro" id="IPR016197">
    <property type="entry name" value="Chromo-like_dom_sf"/>
</dbReference>
<dbReference type="KEGG" id="nlo:107226542"/>
<keyword evidence="7" id="KW-0233">DNA recombination</keyword>
<keyword evidence="13" id="KW-1185">Reference proteome</keyword>
<evidence type="ECO:0000313" key="13">
    <source>
        <dbReference type="Proteomes" id="UP000829291"/>
    </source>
</evidence>
<protein>
    <recommendedName>
        <fullName evidence="10">Mortality factor 4-like protein 1</fullName>
    </recommendedName>
</protein>
<dbReference type="SUPFAM" id="SSF54160">
    <property type="entry name" value="Chromo domain-like"/>
    <property type="match status" value="1"/>
</dbReference>
<dbReference type="FunCoup" id="A0A6J0C901">
    <property type="interactions" value="1584"/>
</dbReference>
<dbReference type="Gene3D" id="2.30.30.140">
    <property type="match status" value="1"/>
</dbReference>
<evidence type="ECO:0000256" key="7">
    <source>
        <dbReference type="ARBA" id="ARBA00023172"/>
    </source>
</evidence>
<keyword evidence="4" id="KW-0007">Acetylation</keyword>
<dbReference type="GO" id="GO:0035267">
    <property type="term" value="C:NuA4 histone acetyltransferase complex"/>
    <property type="evidence" value="ECO:0007669"/>
    <property type="project" value="TreeGrafter"/>
</dbReference>
<dbReference type="InterPro" id="IPR026541">
    <property type="entry name" value="MRG_dom"/>
</dbReference>
<evidence type="ECO:0000256" key="11">
    <source>
        <dbReference type="SAM" id="MobiDB-lite"/>
    </source>
</evidence>
<accession>A0A6J0C901</accession>
<dbReference type="GO" id="GO:0006355">
    <property type="term" value="P:regulation of DNA-templated transcription"/>
    <property type="evidence" value="ECO:0007669"/>
    <property type="project" value="InterPro"/>
</dbReference>
<dbReference type="GO" id="GO:0006325">
    <property type="term" value="P:chromatin organization"/>
    <property type="evidence" value="ECO:0007669"/>
    <property type="project" value="UniProtKB-KW"/>
</dbReference>
<dbReference type="InterPro" id="IPR053820">
    <property type="entry name" value="MSL3_chromo-like"/>
</dbReference>
<keyword evidence="3" id="KW-0156">Chromatin regulator</keyword>
<dbReference type="PROSITE" id="PS51640">
    <property type="entry name" value="MRG"/>
    <property type="match status" value="1"/>
</dbReference>
<dbReference type="CDD" id="cd18983">
    <property type="entry name" value="CBD_MSL3_like"/>
    <property type="match status" value="1"/>
</dbReference>
<dbReference type="GO" id="GO:0006281">
    <property type="term" value="P:DNA repair"/>
    <property type="evidence" value="ECO:0007669"/>
    <property type="project" value="UniProtKB-KW"/>
</dbReference>
<evidence type="ECO:0000313" key="14">
    <source>
        <dbReference type="RefSeq" id="XP_015522875.1"/>
    </source>
</evidence>
<dbReference type="InterPro" id="IPR038217">
    <property type="entry name" value="MRG_C_sf"/>
</dbReference>
<dbReference type="OrthoDB" id="124855at2759"/>
<evidence type="ECO:0000256" key="6">
    <source>
        <dbReference type="ARBA" id="ARBA00023163"/>
    </source>
</evidence>
<dbReference type="Pfam" id="PF05712">
    <property type="entry name" value="MRG"/>
    <property type="match status" value="1"/>
</dbReference>
<dbReference type="Proteomes" id="UP000829291">
    <property type="component" value="Chromosome 6"/>
</dbReference>
<dbReference type="FunFam" id="1.10.274.30:FF:000001">
    <property type="entry name" value="Mortality factor 4-like protein 1"/>
    <property type="match status" value="1"/>
</dbReference>
<evidence type="ECO:0000256" key="5">
    <source>
        <dbReference type="ARBA" id="ARBA00023015"/>
    </source>
</evidence>
<feature type="domain" description="Chromo" evidence="12">
    <location>
        <begin position="6"/>
        <end position="75"/>
    </location>
</feature>
<evidence type="ECO:0000313" key="16">
    <source>
        <dbReference type="RefSeq" id="XP_046600232.1"/>
    </source>
</evidence>
<keyword evidence="6" id="KW-0804">Transcription</keyword>
<dbReference type="FunFam" id="2.30.30.140:FF:000024">
    <property type="entry name" value="Mortality factor 4-like protein 1"/>
    <property type="match status" value="1"/>
</dbReference>
<dbReference type="InterPro" id="IPR000953">
    <property type="entry name" value="Chromo/chromo_shadow_dom"/>
</dbReference>
<dbReference type="InterPro" id="IPR008676">
    <property type="entry name" value="MRG"/>
</dbReference>
<evidence type="ECO:0000256" key="1">
    <source>
        <dbReference type="ARBA" id="ARBA00004123"/>
    </source>
</evidence>
<dbReference type="GO" id="GO:0006310">
    <property type="term" value="P:DNA recombination"/>
    <property type="evidence" value="ECO:0007669"/>
    <property type="project" value="UniProtKB-KW"/>
</dbReference>
<dbReference type="PANTHER" id="PTHR10880">
    <property type="entry name" value="MORTALITY FACTOR 4-LIKE PROTEIN"/>
    <property type="match status" value="1"/>
</dbReference>
<evidence type="ECO:0000256" key="8">
    <source>
        <dbReference type="ARBA" id="ARBA00023204"/>
    </source>
</evidence>
<dbReference type="GO" id="GO:0005634">
    <property type="term" value="C:nucleus"/>
    <property type="evidence" value="ECO:0007669"/>
    <property type="project" value="UniProtKB-SubCell"/>
</dbReference>
<keyword evidence="8" id="KW-0234">DNA repair</keyword>